<keyword evidence="3" id="KW-0862">Zinc</keyword>
<dbReference type="Proteomes" id="UP000504636">
    <property type="component" value="Unplaced"/>
</dbReference>
<gene>
    <name evidence="7 9" type="ORF">BDZ99DRAFT_517831</name>
</gene>
<proteinExistence type="predicted"/>
<evidence type="ECO:0000313" key="8">
    <source>
        <dbReference type="Proteomes" id="UP000504636"/>
    </source>
</evidence>
<dbReference type="AlphaFoldDB" id="A0A6A6Z073"/>
<dbReference type="RefSeq" id="XP_033580549.1">
    <property type="nucleotide sequence ID" value="XM_033725222.1"/>
</dbReference>
<dbReference type="OrthoDB" id="341421at2759"/>
<evidence type="ECO:0000259" key="6">
    <source>
        <dbReference type="PROSITE" id="PS50865"/>
    </source>
</evidence>
<dbReference type="GeneID" id="54466115"/>
<keyword evidence="2 4" id="KW-0863">Zinc-finger</keyword>
<sequence>MPPTTKPDLTDPLTALRFMRMAEDPDIEEEFSSLSIAELEAYADLIVARLDPNNPASSFWKQNATNPEFRAAELQNFADRDGKVIVDTVPPAYWGEYDGQHFMQDTPGGKSKIVRRKRYVETKRDDAVVPEGWKPTVYHLKGSGVPDQCEKCGTTGELWVCTGCNVYKYCSRMCQRQDWPDHREPCHTVRKAVEGWNAKEQEEDAKLKVKEGEVKKGEEPEVAKTRAERRAERKAGKKAEKKAAKMDRSIQKSNGLEDTTQRLKVSKGERP</sequence>
<feature type="compositionally biased region" description="Basic and acidic residues" evidence="5">
    <location>
        <begin position="209"/>
        <end position="250"/>
    </location>
</feature>
<feature type="region of interest" description="Disordered" evidence="5">
    <location>
        <begin position="209"/>
        <end position="271"/>
    </location>
</feature>
<dbReference type="Pfam" id="PF01753">
    <property type="entry name" value="zf-MYND"/>
    <property type="match status" value="1"/>
</dbReference>
<evidence type="ECO:0000256" key="3">
    <source>
        <dbReference type="ARBA" id="ARBA00022833"/>
    </source>
</evidence>
<organism evidence="7">
    <name type="scientific">Mytilinidion resinicola</name>
    <dbReference type="NCBI Taxonomy" id="574789"/>
    <lineage>
        <taxon>Eukaryota</taxon>
        <taxon>Fungi</taxon>
        <taxon>Dikarya</taxon>
        <taxon>Ascomycota</taxon>
        <taxon>Pezizomycotina</taxon>
        <taxon>Dothideomycetes</taxon>
        <taxon>Pleosporomycetidae</taxon>
        <taxon>Mytilinidiales</taxon>
        <taxon>Mytilinidiaceae</taxon>
        <taxon>Mytilinidion</taxon>
    </lineage>
</organism>
<evidence type="ECO:0000256" key="1">
    <source>
        <dbReference type="ARBA" id="ARBA00022723"/>
    </source>
</evidence>
<accession>A0A6A6Z073</accession>
<reference evidence="9" key="3">
    <citation type="submission" date="2025-04" db="UniProtKB">
        <authorList>
            <consortium name="RefSeq"/>
        </authorList>
    </citation>
    <scope>IDENTIFICATION</scope>
    <source>
        <strain evidence="9">CBS 304.34</strain>
    </source>
</reference>
<dbReference type="PROSITE" id="PS01360">
    <property type="entry name" value="ZF_MYND_1"/>
    <property type="match status" value="1"/>
</dbReference>
<dbReference type="EMBL" id="MU003696">
    <property type="protein sequence ID" value="KAF2813585.1"/>
    <property type="molecule type" value="Genomic_DNA"/>
</dbReference>
<evidence type="ECO:0000256" key="5">
    <source>
        <dbReference type="SAM" id="MobiDB-lite"/>
    </source>
</evidence>
<name>A0A6A6Z073_9PEZI</name>
<keyword evidence="8" id="KW-1185">Reference proteome</keyword>
<evidence type="ECO:0000256" key="2">
    <source>
        <dbReference type="ARBA" id="ARBA00022771"/>
    </source>
</evidence>
<dbReference type="SUPFAM" id="SSF144232">
    <property type="entry name" value="HIT/MYND zinc finger-like"/>
    <property type="match status" value="1"/>
</dbReference>
<dbReference type="InterPro" id="IPR002893">
    <property type="entry name" value="Znf_MYND"/>
</dbReference>
<evidence type="ECO:0000313" key="9">
    <source>
        <dbReference type="RefSeq" id="XP_033580549.1"/>
    </source>
</evidence>
<dbReference type="Gene3D" id="6.10.140.2220">
    <property type="match status" value="1"/>
</dbReference>
<dbReference type="PROSITE" id="PS50865">
    <property type="entry name" value="ZF_MYND_2"/>
    <property type="match status" value="1"/>
</dbReference>
<reference evidence="9" key="2">
    <citation type="submission" date="2020-04" db="EMBL/GenBank/DDBJ databases">
        <authorList>
            <consortium name="NCBI Genome Project"/>
        </authorList>
    </citation>
    <scope>NUCLEOTIDE SEQUENCE</scope>
    <source>
        <strain evidence="9">CBS 304.34</strain>
    </source>
</reference>
<evidence type="ECO:0000313" key="7">
    <source>
        <dbReference type="EMBL" id="KAF2813585.1"/>
    </source>
</evidence>
<evidence type="ECO:0000256" key="4">
    <source>
        <dbReference type="PROSITE-ProRule" id="PRU00134"/>
    </source>
</evidence>
<feature type="domain" description="MYND-type" evidence="6">
    <location>
        <begin position="149"/>
        <end position="186"/>
    </location>
</feature>
<reference evidence="7 9" key="1">
    <citation type="journal article" date="2020" name="Stud. Mycol.">
        <title>101 Dothideomycetes genomes: a test case for predicting lifestyles and emergence of pathogens.</title>
        <authorList>
            <person name="Haridas S."/>
            <person name="Albert R."/>
            <person name="Binder M."/>
            <person name="Bloem J."/>
            <person name="Labutti K."/>
            <person name="Salamov A."/>
            <person name="Andreopoulos B."/>
            <person name="Baker S."/>
            <person name="Barry K."/>
            <person name="Bills G."/>
            <person name="Bluhm B."/>
            <person name="Cannon C."/>
            <person name="Castanera R."/>
            <person name="Culley D."/>
            <person name="Daum C."/>
            <person name="Ezra D."/>
            <person name="Gonzalez J."/>
            <person name="Henrissat B."/>
            <person name="Kuo A."/>
            <person name="Liang C."/>
            <person name="Lipzen A."/>
            <person name="Lutzoni F."/>
            <person name="Magnuson J."/>
            <person name="Mondo S."/>
            <person name="Nolan M."/>
            <person name="Ohm R."/>
            <person name="Pangilinan J."/>
            <person name="Park H.-J."/>
            <person name="Ramirez L."/>
            <person name="Alfaro M."/>
            <person name="Sun H."/>
            <person name="Tritt A."/>
            <person name="Yoshinaga Y."/>
            <person name="Zwiers L.-H."/>
            <person name="Turgeon B."/>
            <person name="Goodwin S."/>
            <person name="Spatafora J."/>
            <person name="Crous P."/>
            <person name="Grigoriev I."/>
        </authorList>
    </citation>
    <scope>NUCLEOTIDE SEQUENCE</scope>
    <source>
        <strain evidence="7 9">CBS 304.34</strain>
    </source>
</reference>
<protein>
    <recommendedName>
        <fullName evidence="6">MYND-type domain-containing protein</fullName>
    </recommendedName>
</protein>
<keyword evidence="1" id="KW-0479">Metal-binding</keyword>
<dbReference type="GO" id="GO:0008270">
    <property type="term" value="F:zinc ion binding"/>
    <property type="evidence" value="ECO:0007669"/>
    <property type="project" value="UniProtKB-KW"/>
</dbReference>